<protein>
    <submittedName>
        <fullName evidence="2">Transporter substrate-binding domain-containing protein</fullName>
    </submittedName>
</protein>
<dbReference type="PANTHER" id="PTHR38834:SF3">
    <property type="entry name" value="SOLUTE-BINDING PROTEIN FAMILY 3_N-TERMINAL DOMAIN-CONTAINING PROTEIN"/>
    <property type="match status" value="1"/>
</dbReference>
<evidence type="ECO:0000313" key="3">
    <source>
        <dbReference type="Proteomes" id="UP001652504"/>
    </source>
</evidence>
<dbReference type="InterPro" id="IPR001638">
    <property type="entry name" value="Solute-binding_3/MltF_N"/>
</dbReference>
<sequence>MSRLSFAIAILIFALFPTLGYASSQLKIFTEEFPPYNFTQNDELVGINTEIVKELCTVAGISCSIELLPWTRAYNLARQTKNTAVFSTSRNPEREKLFHWIGPLASSKTNFYRLKKRHDIKIRKESDLLSYTIGIARSDVYHDVLVDLGFKPEENLLMFSRKHDDMHVFFNGKLDLIIGSELTLPYQLTSVGFEPNEVIPVYTLKHAFIRGNYLALNRDTDSDIKSKLNTAFIKLKKRDFIEQVIDKYRDLAPR</sequence>
<evidence type="ECO:0000313" key="2">
    <source>
        <dbReference type="EMBL" id="MCV2884899.1"/>
    </source>
</evidence>
<keyword evidence="3" id="KW-1185">Reference proteome</keyword>
<comment type="caution">
    <text evidence="2">The sequence shown here is derived from an EMBL/GenBank/DDBJ whole genome shotgun (WGS) entry which is preliminary data.</text>
</comment>
<accession>A0ABT3A8B4</accession>
<organism evidence="2 3">
    <name type="scientific">Fluctibacter corallii</name>
    <dbReference type="NCBI Taxonomy" id="2984329"/>
    <lineage>
        <taxon>Bacteria</taxon>
        <taxon>Pseudomonadati</taxon>
        <taxon>Pseudomonadota</taxon>
        <taxon>Gammaproteobacteria</taxon>
        <taxon>Alteromonadales</taxon>
        <taxon>Alteromonadaceae</taxon>
        <taxon>Fluctibacter</taxon>
    </lineage>
</organism>
<dbReference type="Gene3D" id="3.40.190.10">
    <property type="entry name" value="Periplasmic binding protein-like II"/>
    <property type="match status" value="2"/>
</dbReference>
<proteinExistence type="predicted"/>
<feature type="domain" description="Solute-binding protein family 3/N-terminal" evidence="1">
    <location>
        <begin position="30"/>
        <end position="248"/>
    </location>
</feature>
<name>A0ABT3A8B4_9ALTE</name>
<dbReference type="SUPFAM" id="SSF53850">
    <property type="entry name" value="Periplasmic binding protein-like II"/>
    <property type="match status" value="1"/>
</dbReference>
<dbReference type="RefSeq" id="WP_263712181.1">
    <property type="nucleotide sequence ID" value="NZ_JAOWKX010000004.1"/>
</dbReference>
<reference evidence="2 3" key="1">
    <citation type="submission" date="2022-10" db="EMBL/GenBank/DDBJ databases">
        <title>Aestuariibacter sp. AA17 isolated from Montipora capitata coral fragment.</title>
        <authorList>
            <person name="Emsley S.A."/>
            <person name="Pfannmuller K.M."/>
            <person name="Loughran R.M."/>
            <person name="Shlafstein M."/>
            <person name="Papke E."/>
            <person name="Saw J.H."/>
            <person name="Ushijima B."/>
            <person name="Videau P."/>
        </authorList>
    </citation>
    <scope>NUCLEOTIDE SEQUENCE [LARGE SCALE GENOMIC DNA]</scope>
    <source>
        <strain evidence="2 3">AA17</strain>
    </source>
</reference>
<dbReference type="Pfam" id="PF00497">
    <property type="entry name" value="SBP_bac_3"/>
    <property type="match status" value="1"/>
</dbReference>
<evidence type="ECO:0000259" key="1">
    <source>
        <dbReference type="Pfam" id="PF00497"/>
    </source>
</evidence>
<dbReference type="EMBL" id="JAOWKX010000004">
    <property type="protein sequence ID" value="MCV2884899.1"/>
    <property type="molecule type" value="Genomic_DNA"/>
</dbReference>
<gene>
    <name evidence="2" type="ORF">OE749_09340</name>
</gene>
<dbReference type="Proteomes" id="UP001652504">
    <property type="component" value="Unassembled WGS sequence"/>
</dbReference>
<dbReference type="PANTHER" id="PTHR38834">
    <property type="entry name" value="PERIPLASMIC SUBSTRATE BINDING PROTEIN FAMILY 3"/>
    <property type="match status" value="1"/>
</dbReference>